<evidence type="ECO:0000313" key="2">
    <source>
        <dbReference type="Proteomes" id="UP000824140"/>
    </source>
</evidence>
<dbReference type="AlphaFoldDB" id="A0A9D1K7Y9"/>
<dbReference type="EMBL" id="DVJN01000200">
    <property type="protein sequence ID" value="HIS93418.1"/>
    <property type="molecule type" value="Genomic_DNA"/>
</dbReference>
<protein>
    <submittedName>
        <fullName evidence="1">Uncharacterized protein</fullName>
    </submittedName>
</protein>
<feature type="non-terminal residue" evidence="1">
    <location>
        <position position="1"/>
    </location>
</feature>
<accession>A0A9D1K7Y9</accession>
<reference evidence="1" key="2">
    <citation type="journal article" date="2021" name="PeerJ">
        <title>Extensive microbial diversity within the chicken gut microbiome revealed by metagenomics and culture.</title>
        <authorList>
            <person name="Gilroy R."/>
            <person name="Ravi A."/>
            <person name="Getino M."/>
            <person name="Pursley I."/>
            <person name="Horton D.L."/>
            <person name="Alikhan N.F."/>
            <person name="Baker D."/>
            <person name="Gharbi K."/>
            <person name="Hall N."/>
            <person name="Watson M."/>
            <person name="Adriaenssens E.M."/>
            <person name="Foster-Nyarko E."/>
            <person name="Jarju S."/>
            <person name="Secka A."/>
            <person name="Antonio M."/>
            <person name="Oren A."/>
            <person name="Chaudhuri R.R."/>
            <person name="La Ragione R."/>
            <person name="Hildebrand F."/>
            <person name="Pallen M.J."/>
        </authorList>
    </citation>
    <scope>NUCLEOTIDE SEQUENCE</scope>
    <source>
        <strain evidence="1">13766</strain>
    </source>
</reference>
<dbReference type="Proteomes" id="UP000824140">
    <property type="component" value="Unassembled WGS sequence"/>
</dbReference>
<comment type="caution">
    <text evidence="1">The sequence shown here is derived from an EMBL/GenBank/DDBJ whole genome shotgun (WGS) entry which is preliminary data.</text>
</comment>
<reference evidence="1" key="1">
    <citation type="submission" date="2020-10" db="EMBL/GenBank/DDBJ databases">
        <authorList>
            <person name="Gilroy R."/>
        </authorList>
    </citation>
    <scope>NUCLEOTIDE SEQUENCE</scope>
    <source>
        <strain evidence="1">13766</strain>
    </source>
</reference>
<sequence length="64" mass="7041">EVKVTIPAALLEGYTLALLDADGAESDLPFTVEDEELSFTLDFTPVEDEEPVPIRLIRLIPIAE</sequence>
<proteinExistence type="predicted"/>
<gene>
    <name evidence="1" type="ORF">IAA84_10415</name>
</gene>
<evidence type="ECO:0000313" key="1">
    <source>
        <dbReference type="EMBL" id="HIS93418.1"/>
    </source>
</evidence>
<name>A0A9D1K7Y9_9FIRM</name>
<organism evidence="1 2">
    <name type="scientific">Candidatus Alectryocaccomicrobium excrementavium</name>
    <dbReference type="NCBI Taxonomy" id="2840668"/>
    <lineage>
        <taxon>Bacteria</taxon>
        <taxon>Bacillati</taxon>
        <taxon>Bacillota</taxon>
        <taxon>Clostridia</taxon>
        <taxon>Candidatus Alectryocaccomicrobium</taxon>
    </lineage>
</organism>